<organism evidence="2 3">
    <name type="scientific">Cyclobacterium jeungdonense</name>
    <dbReference type="NCBI Taxonomy" id="708087"/>
    <lineage>
        <taxon>Bacteria</taxon>
        <taxon>Pseudomonadati</taxon>
        <taxon>Bacteroidota</taxon>
        <taxon>Cytophagia</taxon>
        <taxon>Cytophagales</taxon>
        <taxon>Cyclobacteriaceae</taxon>
        <taxon>Cyclobacterium</taxon>
    </lineage>
</organism>
<keyword evidence="3" id="KW-1185">Reference proteome</keyword>
<protein>
    <recommendedName>
        <fullName evidence="4">Outer membrane protein beta-barrel domain-containing protein</fullName>
    </recommendedName>
</protein>
<dbReference type="Proteomes" id="UP001236663">
    <property type="component" value="Unassembled WGS sequence"/>
</dbReference>
<gene>
    <name evidence="2" type="ORF">QWZ15_00080</name>
</gene>
<evidence type="ECO:0008006" key="4">
    <source>
        <dbReference type="Google" id="ProtNLM"/>
    </source>
</evidence>
<dbReference type="RefSeq" id="WP_163385824.1">
    <property type="nucleotide sequence ID" value="NZ_JAUFQS010000001.1"/>
</dbReference>
<comment type="caution">
    <text evidence="2">The sequence shown here is derived from an EMBL/GenBank/DDBJ whole genome shotgun (WGS) entry which is preliminary data.</text>
</comment>
<sequence>MKHLFLLFFAFGLFSSAYSQVQVGLYQGGILSHIGVGTDPEKSFFGEARILAGGEVNPYLGLEALGHYNLKQTDWYNVHAGLMVGYSEIDNGRFGVPLGLSIKPIANHRQFAVVLEGTPMYAFNFFVRALFGLRYTFGKEDQ</sequence>
<evidence type="ECO:0000256" key="1">
    <source>
        <dbReference type="SAM" id="SignalP"/>
    </source>
</evidence>
<feature type="chain" id="PRO_5046194300" description="Outer membrane protein beta-barrel domain-containing protein" evidence="1">
    <location>
        <begin position="20"/>
        <end position="142"/>
    </location>
</feature>
<keyword evidence="1" id="KW-0732">Signal</keyword>
<accession>A0ABT8C371</accession>
<dbReference type="EMBL" id="JAUFQS010000001">
    <property type="protein sequence ID" value="MDN3686208.1"/>
    <property type="molecule type" value="Genomic_DNA"/>
</dbReference>
<proteinExistence type="predicted"/>
<reference evidence="3" key="1">
    <citation type="journal article" date="2019" name="Int. J. Syst. Evol. Microbiol.">
        <title>The Global Catalogue of Microorganisms (GCM) 10K type strain sequencing project: providing services to taxonomists for standard genome sequencing and annotation.</title>
        <authorList>
            <consortium name="The Broad Institute Genomics Platform"/>
            <consortium name="The Broad Institute Genome Sequencing Center for Infectious Disease"/>
            <person name="Wu L."/>
            <person name="Ma J."/>
        </authorList>
    </citation>
    <scope>NUCLEOTIDE SEQUENCE [LARGE SCALE GENOMIC DNA]</scope>
    <source>
        <strain evidence="3">CECT 7706</strain>
    </source>
</reference>
<evidence type="ECO:0000313" key="3">
    <source>
        <dbReference type="Proteomes" id="UP001236663"/>
    </source>
</evidence>
<name>A0ABT8C371_9BACT</name>
<feature type="signal peptide" evidence="1">
    <location>
        <begin position="1"/>
        <end position="19"/>
    </location>
</feature>
<evidence type="ECO:0000313" key="2">
    <source>
        <dbReference type="EMBL" id="MDN3686208.1"/>
    </source>
</evidence>